<feature type="signal peptide" evidence="8">
    <location>
        <begin position="1"/>
        <end position="19"/>
    </location>
</feature>
<dbReference type="InterPro" id="IPR000917">
    <property type="entry name" value="Sulfatase_N"/>
</dbReference>
<proteinExistence type="inferred from homology"/>
<dbReference type="GO" id="GO:0008484">
    <property type="term" value="F:sulfuric ester hydrolase activity"/>
    <property type="evidence" value="ECO:0007669"/>
    <property type="project" value="InterPro"/>
</dbReference>
<evidence type="ECO:0000313" key="10">
    <source>
        <dbReference type="EMBL" id="CAH3106636.1"/>
    </source>
</evidence>
<evidence type="ECO:0000256" key="3">
    <source>
        <dbReference type="ARBA" id="ARBA00022723"/>
    </source>
</evidence>
<dbReference type="GO" id="GO:0046872">
    <property type="term" value="F:metal ion binding"/>
    <property type="evidence" value="ECO:0007669"/>
    <property type="project" value="UniProtKB-KW"/>
</dbReference>
<keyword evidence="5" id="KW-0378">Hydrolase</keyword>
<dbReference type="PROSITE" id="PS00149">
    <property type="entry name" value="SULFATASE_2"/>
    <property type="match status" value="4"/>
</dbReference>
<dbReference type="FunFam" id="3.40.720.10:FF:000023">
    <property type="entry name" value="Arylsulfatase A"/>
    <property type="match status" value="2"/>
</dbReference>
<feature type="chain" id="PRO_5043628202" description="Sulfatase N-terminal domain-containing protein" evidence="8">
    <location>
        <begin position="20"/>
        <end position="2203"/>
    </location>
</feature>
<organism evidence="10 11">
    <name type="scientific">Pocillopora meandrina</name>
    <dbReference type="NCBI Taxonomy" id="46732"/>
    <lineage>
        <taxon>Eukaryota</taxon>
        <taxon>Metazoa</taxon>
        <taxon>Cnidaria</taxon>
        <taxon>Anthozoa</taxon>
        <taxon>Hexacorallia</taxon>
        <taxon>Scleractinia</taxon>
        <taxon>Astrocoeniina</taxon>
        <taxon>Pocilloporidae</taxon>
        <taxon>Pocillopora</taxon>
    </lineage>
</organism>
<evidence type="ECO:0000313" key="11">
    <source>
        <dbReference type="Proteomes" id="UP001159428"/>
    </source>
</evidence>
<dbReference type="SUPFAM" id="SSF53649">
    <property type="entry name" value="Alkaline phosphatase-like"/>
    <property type="match status" value="4"/>
</dbReference>
<dbReference type="InterPro" id="IPR047115">
    <property type="entry name" value="ARSB"/>
</dbReference>
<dbReference type="InterPro" id="IPR017850">
    <property type="entry name" value="Alkaline_phosphatase_core_sf"/>
</dbReference>
<dbReference type="PANTHER" id="PTHR10342:SF273">
    <property type="entry name" value="RE14504P"/>
    <property type="match status" value="1"/>
</dbReference>
<evidence type="ECO:0000256" key="8">
    <source>
        <dbReference type="SAM" id="SignalP"/>
    </source>
</evidence>
<feature type="domain" description="Sulfatase N-terminal" evidence="9">
    <location>
        <begin position="26"/>
        <end position="347"/>
    </location>
</feature>
<dbReference type="PROSITE" id="PS00523">
    <property type="entry name" value="SULFATASE_1"/>
    <property type="match status" value="2"/>
</dbReference>
<evidence type="ECO:0000259" key="9">
    <source>
        <dbReference type="Pfam" id="PF00884"/>
    </source>
</evidence>
<comment type="cofactor">
    <cofactor evidence="1">
        <name>Ca(2+)</name>
        <dbReference type="ChEBI" id="CHEBI:29108"/>
    </cofactor>
</comment>
<dbReference type="InterPro" id="IPR024607">
    <property type="entry name" value="Sulfatase_CS"/>
</dbReference>
<reference evidence="10 11" key="1">
    <citation type="submission" date="2022-05" db="EMBL/GenBank/DDBJ databases">
        <authorList>
            <consortium name="Genoscope - CEA"/>
            <person name="William W."/>
        </authorList>
    </citation>
    <scope>NUCLEOTIDE SEQUENCE [LARGE SCALE GENOMIC DNA]</scope>
</reference>
<keyword evidence="7" id="KW-0325">Glycoprotein</keyword>
<dbReference type="Gene3D" id="3.40.720.10">
    <property type="entry name" value="Alkaline Phosphatase, subunit A"/>
    <property type="match status" value="4"/>
</dbReference>
<dbReference type="PANTHER" id="PTHR10342">
    <property type="entry name" value="ARYLSULFATASE"/>
    <property type="match status" value="1"/>
</dbReference>
<comment type="similarity">
    <text evidence="2">Belongs to the sulfatase family.</text>
</comment>
<name>A0AAU9W7C4_9CNID</name>
<keyword evidence="3" id="KW-0479">Metal-binding</keyword>
<dbReference type="EMBL" id="CALNXJ010000010">
    <property type="protein sequence ID" value="CAH3106636.1"/>
    <property type="molecule type" value="Genomic_DNA"/>
</dbReference>
<evidence type="ECO:0000256" key="7">
    <source>
        <dbReference type="ARBA" id="ARBA00023180"/>
    </source>
</evidence>
<evidence type="ECO:0000256" key="2">
    <source>
        <dbReference type="ARBA" id="ARBA00008779"/>
    </source>
</evidence>
<keyword evidence="4 8" id="KW-0732">Signal</keyword>
<dbReference type="CDD" id="cd16029">
    <property type="entry name" value="4-S"/>
    <property type="match status" value="4"/>
</dbReference>
<comment type="caution">
    <text evidence="10">The sequence shown here is derived from an EMBL/GenBank/DDBJ whole genome shotgun (WGS) entry which is preliminary data.</text>
</comment>
<evidence type="ECO:0000256" key="6">
    <source>
        <dbReference type="ARBA" id="ARBA00022837"/>
    </source>
</evidence>
<accession>A0AAU9W7C4</accession>
<evidence type="ECO:0000256" key="1">
    <source>
        <dbReference type="ARBA" id="ARBA00001913"/>
    </source>
</evidence>
<dbReference type="Gene3D" id="3.30.1120.10">
    <property type="match status" value="4"/>
</dbReference>
<keyword evidence="11" id="KW-1185">Reference proteome</keyword>
<sequence>MRILWFLSKLVLLSSVTLAIKQNSKPNIIFILADDLGWDDVSFHGSEQIPTPNLDGLANSGVILNNYYVQSICTPTRSAIMTGRYPIHTGMQHDVILASQPYGLGLNETLLPQYLKELGYATHAVGKWHLGFFKTDYTPTRRGFDTFFGYYCGKEDYWDHSNRETNGWGLDLHNNTEPVWTEWGQYSTDMFTERAIDIIKKHDPSKPLFLYLPYQAVHSANYIQPIQAPPDEIKKFSHIKDENRRIFAAVVSVLDQRVGQLVDALKGSGLYNNSVIVFSTDNGGPANGYDMNMACNFPLRGVKWTLWEGGVRGAGFVHSPLLAQKGRVSMDLMHVTDWLPTLYSVAGGDIHKLRNVDGYDMWDTLSQASLCPREEILLNIDPVRGDSALRYRQWKLLVNISSGWSGWYAPPGIEYSNHSTRAAHASLKNAVVTCGEPPSSPPECTPELGPCLFDVLADPCEYVNQAKNHPDVVDGMLHWLKEYRETMVPTRNKHFDPRANPNNFGGVWMQILWFLSELVLLSSVTLAIKQNSKPNIIFILADDLGWDDVSFHGSEQIPTPNLDGLANSGVILNNYYVQCLCTPTRSAIMTGRYPIHTGMQHAVILASQPFGLGLNETLLPQYLKELGYATHAVGKWHLGFFKTDYTPTRRGFDTFFGYYSAKEDYWDHSNDEMYGWGLDLHNDTEPVWTEWGQYSTDMFTERAIDIIKKHDPSKPLFLYLPYQAVHSANYIQPIQAPPDEIKKFSHIKDENRRIFAAVVSVLDQRVGQLVDALKGSGLYDNSIIVFSTDNGGPANGLNMNMACNFPLRGVKFTLWEGGVRGAGFVHSPLLAQKGRVSMDLMHATDWLPTLYSVAGGDIHKLRNVDGYDMWDTLSHASLCPREEILLNIDPVGGDSALRYRQWKLLVNISTDWSGWYAPPGIEYSNHSTRAAHASLKNAVVTCGEPPSSPPECTSELGPCLFDVLADPCEYVNQAKNHPDVVDGMLLWLKEYRETMVPPRNKPFDPNANPNNFGGGTNGLLVQALGYNCYSRKRKYVLPDIRNFCSWNPEYWALESRIPLKSSNRINCFHAHPCNHGHAKTQTADHVERALFGGEFRLAECSSLKWSMVCKFGGTKEIVYINEAFKSHRIFLEHQHDDGPHEVLRKENLFLRKLPCKYRSFAILQSRGLVYSVEYRNITIDPLNLPIRTSCGPLGKKQNMQSSKPHIIFIVADDLGWDDVSFHGSEQIPTPNLDGLANSGIILNNYYVQHICTPTRSAIMTGRYPIHTGMQHSVIQSSQPYGLGLNEILLPQYLKQLGYATHAVGKWHLGFFKTEYTPTKRGFDSFFGYWCGKEDYWDHSNKEVFGWGLDLRDNLEPAFTDWGNYSTDLFTAKAIDVIQKHDPSQPLFLYLPYQAVHSANYIQPLQAPPSEIKKFSNIEDVNRRIFAAMVSTLDQGVGKVINALQTQGLYNNSVIVFTTDNGGPAAGFDLNSACNFPLRGVKATLWEGGVRGAGFVHSPLLSTKGRVSMEMMHVTDWLPTLYSLAGGDIHDLGVVDGFDMWETLSNATESPRKQILHNIDPMSGYSALRFGDWKLIVNASTRSKSWSGWYAPPGLDNYNHAIRGATLKNAVVTCGKPPSSPSECTRESGPCLFNVADDPCEYVDLAKNESELVESMLKRLEGFKETMVPPRNQPLDPKANPNNFGGLSKMQLTLLSRVSLVFALLSYLPWSCAAKESSKPHIIFIVADDLGWDDVSFHGSDQIPTPNIDKLAKDGVILNNYYVQPICTPTRSAIMTGKHPIHTGMQSGVILAAQPYGLGLNETLIPQYLKEFGYATHGVGKWHLGFFKSEYTPTKRGFDSFFGYWSGKEDYWDHSSDAPGQGWGLDFHNNTKNDFTKWGMYSTELFTTLAVDIIQSHNHSRPLYLYLPHQAVHSANGIQPLQAPEKLIKKFKHIEDERRRIYAAMVTALDDSVGKVADALVANGLYNNSVIVFTTDNGGPANGFDKNMASNFPLRGVKATLWEGGVRGAAFVHSPLLKSSGRVSLDLMHVSDWVPTLYGLAGGDTSKLTDLDGVDMWDTISKGESSPRQELLHNIHPSGGEAAMRYGQWKIVVNASKGWNGWYPPPEYEKSNIYNNTLKNAAVKCDQPPSDPPTCTKSEGPCLFDIEKDPCEYVNLASQHNDIVQELLAKLEKYRKSSVTPRNQPTDPKANPIYHGGAWIAWDD</sequence>
<keyword evidence="6" id="KW-0106">Calcium</keyword>
<evidence type="ECO:0000256" key="4">
    <source>
        <dbReference type="ARBA" id="ARBA00022729"/>
    </source>
</evidence>
<dbReference type="Pfam" id="PF00884">
    <property type="entry name" value="Sulfatase"/>
    <property type="match status" value="4"/>
</dbReference>
<gene>
    <name evidence="10" type="ORF">PMEA_00001634</name>
</gene>
<dbReference type="Proteomes" id="UP001159428">
    <property type="component" value="Unassembled WGS sequence"/>
</dbReference>
<protein>
    <recommendedName>
        <fullName evidence="9">Sulfatase N-terminal domain-containing protein</fullName>
    </recommendedName>
</protein>
<feature type="domain" description="Sulfatase N-terminal" evidence="9">
    <location>
        <begin position="1719"/>
        <end position="2041"/>
    </location>
</feature>
<evidence type="ECO:0000256" key="5">
    <source>
        <dbReference type="ARBA" id="ARBA00022801"/>
    </source>
</evidence>
<feature type="domain" description="Sulfatase N-terminal" evidence="9">
    <location>
        <begin position="1204"/>
        <end position="1525"/>
    </location>
</feature>
<feature type="domain" description="Sulfatase N-terminal" evidence="9">
    <location>
        <begin position="534"/>
        <end position="855"/>
    </location>
</feature>